<protein>
    <submittedName>
        <fullName evidence="2">YtxH domain-containing protein</fullName>
    </submittedName>
</protein>
<reference evidence="2 3" key="1">
    <citation type="submission" date="2021-01" db="EMBL/GenBank/DDBJ databases">
        <title>Genome public.</title>
        <authorList>
            <person name="Liu C."/>
            <person name="Sun Q."/>
        </authorList>
    </citation>
    <scope>NUCLEOTIDE SEQUENCE [LARGE SCALE GENOMIC DNA]</scope>
    <source>
        <strain evidence="2 3">YIM B02515</strain>
    </source>
</reference>
<keyword evidence="3" id="KW-1185">Reference proteome</keyword>
<keyword evidence="1" id="KW-0812">Transmembrane</keyword>
<dbReference type="RefSeq" id="WP_202749415.1">
    <property type="nucleotide sequence ID" value="NZ_JAESWC010000008.1"/>
</dbReference>
<organism evidence="2 3">
    <name type="scientific">Clostridium rhizosphaerae</name>
    <dbReference type="NCBI Taxonomy" id="2803861"/>
    <lineage>
        <taxon>Bacteria</taxon>
        <taxon>Bacillati</taxon>
        <taxon>Bacillota</taxon>
        <taxon>Clostridia</taxon>
        <taxon>Eubacteriales</taxon>
        <taxon>Clostridiaceae</taxon>
        <taxon>Clostridium</taxon>
    </lineage>
</organism>
<feature type="transmembrane region" description="Helical" evidence="1">
    <location>
        <begin position="6"/>
        <end position="25"/>
    </location>
</feature>
<sequence length="56" mass="6153">MGFLKGVTTGAMIGAAAGMLIVPQLNKSSRKRLRRSGDMMMGIMGDIHDDIMRKMR</sequence>
<accession>A0ABS1TBC1</accession>
<dbReference type="Proteomes" id="UP000632377">
    <property type="component" value="Unassembled WGS sequence"/>
</dbReference>
<keyword evidence="1" id="KW-0472">Membrane</keyword>
<gene>
    <name evidence="2" type="ORF">JK636_12900</name>
</gene>
<proteinExistence type="predicted"/>
<comment type="caution">
    <text evidence="2">The sequence shown here is derived from an EMBL/GenBank/DDBJ whole genome shotgun (WGS) entry which is preliminary data.</text>
</comment>
<keyword evidence="1" id="KW-1133">Transmembrane helix</keyword>
<evidence type="ECO:0000313" key="2">
    <source>
        <dbReference type="EMBL" id="MBL4936654.1"/>
    </source>
</evidence>
<dbReference type="EMBL" id="JAESWC010000008">
    <property type="protein sequence ID" value="MBL4936654.1"/>
    <property type="molecule type" value="Genomic_DNA"/>
</dbReference>
<evidence type="ECO:0000313" key="3">
    <source>
        <dbReference type="Proteomes" id="UP000632377"/>
    </source>
</evidence>
<name>A0ABS1TBC1_9CLOT</name>
<evidence type="ECO:0000256" key="1">
    <source>
        <dbReference type="SAM" id="Phobius"/>
    </source>
</evidence>